<keyword evidence="2" id="KW-1185">Reference proteome</keyword>
<dbReference type="AlphaFoldDB" id="A0AAV8W1P0"/>
<proteinExistence type="predicted"/>
<dbReference type="GO" id="GO:0003676">
    <property type="term" value="F:nucleic acid binding"/>
    <property type="evidence" value="ECO:0007669"/>
    <property type="project" value="InterPro"/>
</dbReference>
<sequence>MLSRAARWARTVTVFQEEVFAILMVAQRDDVKNFTEKRIFICSDSQAALRAISTPRTTTMLVQECLGNCTILTLSLSHGSCFPKFKNLAMIGSLESLARQKEVGLVWVPGHMGIPGKEG</sequence>
<organism evidence="1 2">
    <name type="scientific">Exocentrus adspersus</name>
    <dbReference type="NCBI Taxonomy" id="1586481"/>
    <lineage>
        <taxon>Eukaryota</taxon>
        <taxon>Metazoa</taxon>
        <taxon>Ecdysozoa</taxon>
        <taxon>Arthropoda</taxon>
        <taxon>Hexapoda</taxon>
        <taxon>Insecta</taxon>
        <taxon>Pterygota</taxon>
        <taxon>Neoptera</taxon>
        <taxon>Endopterygota</taxon>
        <taxon>Coleoptera</taxon>
        <taxon>Polyphaga</taxon>
        <taxon>Cucujiformia</taxon>
        <taxon>Chrysomeloidea</taxon>
        <taxon>Cerambycidae</taxon>
        <taxon>Lamiinae</taxon>
        <taxon>Acanthocinini</taxon>
        <taxon>Exocentrus</taxon>
    </lineage>
</organism>
<evidence type="ECO:0008006" key="3">
    <source>
        <dbReference type="Google" id="ProtNLM"/>
    </source>
</evidence>
<evidence type="ECO:0000313" key="1">
    <source>
        <dbReference type="EMBL" id="KAJ8920536.1"/>
    </source>
</evidence>
<comment type="caution">
    <text evidence="1">The sequence shown here is derived from an EMBL/GenBank/DDBJ whole genome shotgun (WGS) entry which is preliminary data.</text>
</comment>
<protein>
    <recommendedName>
        <fullName evidence="3">RNase H type-1 domain-containing protein</fullName>
    </recommendedName>
</protein>
<dbReference type="InterPro" id="IPR012337">
    <property type="entry name" value="RNaseH-like_sf"/>
</dbReference>
<dbReference type="SUPFAM" id="SSF53098">
    <property type="entry name" value="Ribonuclease H-like"/>
    <property type="match status" value="1"/>
</dbReference>
<reference evidence="1 2" key="1">
    <citation type="journal article" date="2023" name="Insect Mol. Biol.">
        <title>Genome sequencing provides insights into the evolution of gene families encoding plant cell wall-degrading enzymes in longhorned beetles.</title>
        <authorList>
            <person name="Shin N.R."/>
            <person name="Okamura Y."/>
            <person name="Kirsch R."/>
            <person name="Pauchet Y."/>
        </authorList>
    </citation>
    <scope>NUCLEOTIDE SEQUENCE [LARGE SCALE GENOMIC DNA]</scope>
    <source>
        <strain evidence="1">EAD_L_NR</strain>
    </source>
</reference>
<dbReference type="InterPro" id="IPR036397">
    <property type="entry name" value="RNaseH_sf"/>
</dbReference>
<name>A0AAV8W1P0_9CUCU</name>
<dbReference type="Proteomes" id="UP001159042">
    <property type="component" value="Unassembled WGS sequence"/>
</dbReference>
<dbReference type="EMBL" id="JANEYG010000014">
    <property type="protein sequence ID" value="KAJ8920536.1"/>
    <property type="molecule type" value="Genomic_DNA"/>
</dbReference>
<evidence type="ECO:0000313" key="2">
    <source>
        <dbReference type="Proteomes" id="UP001159042"/>
    </source>
</evidence>
<gene>
    <name evidence="1" type="ORF">NQ315_005405</name>
</gene>
<accession>A0AAV8W1P0</accession>
<dbReference type="Gene3D" id="3.30.420.10">
    <property type="entry name" value="Ribonuclease H-like superfamily/Ribonuclease H"/>
    <property type="match status" value="1"/>
</dbReference>